<dbReference type="Gene3D" id="1.20.210.10">
    <property type="entry name" value="Cytochrome c oxidase-like, subunit I domain"/>
    <property type="match status" value="1"/>
</dbReference>
<dbReference type="PANTHER" id="PTHR36181:SF4">
    <property type="entry name" value="LAGLIDADG ENDONUCLEASE"/>
    <property type="match status" value="1"/>
</dbReference>
<dbReference type="GO" id="GO:0016020">
    <property type="term" value="C:membrane"/>
    <property type="evidence" value="ECO:0007669"/>
    <property type="project" value="InterPro"/>
</dbReference>
<keyword evidence="3 7" id="KW-0255">Endonuclease</keyword>
<dbReference type="GO" id="GO:0016787">
    <property type="term" value="F:hydrolase activity"/>
    <property type="evidence" value="ECO:0007669"/>
    <property type="project" value="UniProtKB-KW"/>
</dbReference>
<keyword evidence="2" id="KW-0540">Nuclease</keyword>
<evidence type="ECO:0000256" key="5">
    <source>
        <dbReference type="ARBA" id="ARBA00022886"/>
    </source>
</evidence>
<dbReference type="GO" id="GO:0020037">
    <property type="term" value="F:heme binding"/>
    <property type="evidence" value="ECO:0007669"/>
    <property type="project" value="InterPro"/>
</dbReference>
<dbReference type="Gene3D" id="3.10.28.10">
    <property type="entry name" value="Homing endonucleases"/>
    <property type="match status" value="2"/>
</dbReference>
<dbReference type="AlphaFoldDB" id="U5YE33"/>
<dbReference type="InterPro" id="IPR036927">
    <property type="entry name" value="Cyt_c_oxase-like_su1_sf"/>
</dbReference>
<dbReference type="PRINTS" id="PR01165">
    <property type="entry name" value="CYCOXIDASEI"/>
</dbReference>
<keyword evidence="5" id="KW-0404">Intron homing</keyword>
<evidence type="ECO:0000256" key="3">
    <source>
        <dbReference type="ARBA" id="ARBA00022759"/>
    </source>
</evidence>
<dbReference type="GO" id="GO:0004129">
    <property type="term" value="F:cytochrome-c oxidase activity"/>
    <property type="evidence" value="ECO:0007669"/>
    <property type="project" value="InterPro"/>
</dbReference>
<gene>
    <name evidence="7" type="primary">orf370</name>
</gene>
<dbReference type="PROSITE" id="PS50855">
    <property type="entry name" value="COX1"/>
    <property type="match status" value="1"/>
</dbReference>
<organism evidence="7">
    <name type="scientific">Microspora stagnorum</name>
    <name type="common">Green alga</name>
    <dbReference type="NCBI Taxonomy" id="163317"/>
    <lineage>
        <taxon>Eukaryota</taxon>
        <taxon>Viridiplantae</taxon>
        <taxon>Chlorophyta</taxon>
        <taxon>core chlorophytes</taxon>
        <taxon>Chlorophyceae</taxon>
        <taxon>Microsporaceae</taxon>
        <taxon>Microspora</taxon>
    </lineage>
</organism>
<dbReference type="InterPro" id="IPR023616">
    <property type="entry name" value="Cyt_c_oxase-like_su1_dom"/>
</dbReference>
<dbReference type="GO" id="GO:0009060">
    <property type="term" value="P:aerobic respiration"/>
    <property type="evidence" value="ECO:0007669"/>
    <property type="project" value="InterPro"/>
</dbReference>
<dbReference type="GO" id="GO:0006314">
    <property type="term" value="P:intron homing"/>
    <property type="evidence" value="ECO:0007669"/>
    <property type="project" value="UniProtKB-KW"/>
</dbReference>
<name>U5YE33_MICSG</name>
<accession>U5YE33</accession>
<keyword evidence="4" id="KW-0378">Hydrolase</keyword>
<protein>
    <submittedName>
        <fullName evidence="7">Putative LAGLIDADG homing endonuclease</fullName>
    </submittedName>
</protein>
<dbReference type="RefSeq" id="YP_008816100.1">
    <property type="nucleotide sequence ID" value="NC_022862.1"/>
</dbReference>
<evidence type="ECO:0000259" key="6">
    <source>
        <dbReference type="PROSITE" id="PS50855"/>
    </source>
</evidence>
<dbReference type="Pfam" id="PF00115">
    <property type="entry name" value="COX1"/>
    <property type="match status" value="1"/>
</dbReference>
<proteinExistence type="inferred from homology"/>
<sequence length="370" mass="42114">MRGPGMTMHRLPLFAWSVLVTAFLLLLSLPVLAGAITMLLTDRNFNTTFFDPAGGGDPILFQHLFSSFNFIPFTTQWKHIHKKQFCENCLLTNSQKSSESFLSWLIGFTEGDGCFFVNHRQELSFIITQGCQNVSVLRYVQTILNMGSVIAQGKRVYRFIVYKREHIELLIHLFNGNLVLPSRKAQFALFVNAFNAKNKTTNGDSGLCFTPSQKSFSEGDSKRIEYRASSVLPSLENQWLLGFTEAEGCFTISFLSNSKAYRTRFIISQKGDVNLPVLSHLILLFNTGKVEGHSQKDNYSFVVSGLKNVLKIYHYFDNNLSYFLSTKKQSYLAFKELNAKIEQGLHLNEETRTELLMLSQSVNSIRRKSK</sequence>
<dbReference type="GO" id="GO:0005739">
    <property type="term" value="C:mitochondrion"/>
    <property type="evidence" value="ECO:0007669"/>
    <property type="project" value="UniProtKB-ARBA"/>
</dbReference>
<comment type="similarity">
    <text evidence="1">In the C-terminal section; belongs to the LAGLIDADG endonuclease family.</text>
</comment>
<evidence type="ECO:0000256" key="4">
    <source>
        <dbReference type="ARBA" id="ARBA00022801"/>
    </source>
</evidence>
<dbReference type="SUPFAM" id="SSF81442">
    <property type="entry name" value="Cytochrome c oxidase subunit I-like"/>
    <property type="match status" value="1"/>
</dbReference>
<evidence type="ECO:0000256" key="1">
    <source>
        <dbReference type="ARBA" id="ARBA00009332"/>
    </source>
</evidence>
<dbReference type="InterPro" id="IPR000883">
    <property type="entry name" value="Cyt_C_Oxase_1"/>
</dbReference>
<evidence type="ECO:0000313" key="7">
    <source>
        <dbReference type="EMBL" id="AGZ90354.1"/>
    </source>
</evidence>
<dbReference type="SUPFAM" id="SSF55608">
    <property type="entry name" value="Homing endonucleases"/>
    <property type="match status" value="2"/>
</dbReference>
<geneLocation type="mitochondrion" evidence="7"/>
<dbReference type="InterPro" id="IPR004860">
    <property type="entry name" value="LAGLIDADG_dom"/>
</dbReference>
<feature type="domain" description="Cytochrome oxidase subunit I profile" evidence="6">
    <location>
        <begin position="1"/>
        <end position="65"/>
    </location>
</feature>
<reference evidence="7" key="1">
    <citation type="journal article" date="2013" name="Genome Biol. Evol.">
        <title>Tracing the evolution of streptophyte algae and their mitochondrial genome.</title>
        <authorList>
            <person name="Turmel M."/>
            <person name="Otis C."/>
            <person name="Lemieux C."/>
        </authorList>
    </citation>
    <scope>NUCLEOTIDE SEQUENCE</scope>
</reference>
<dbReference type="Pfam" id="PF00961">
    <property type="entry name" value="LAGLIDADG_1"/>
    <property type="match status" value="2"/>
</dbReference>
<dbReference type="InterPro" id="IPR051289">
    <property type="entry name" value="LAGLIDADG_Endonuclease"/>
</dbReference>
<keyword evidence="7" id="KW-0496">Mitochondrion</keyword>
<dbReference type="PANTHER" id="PTHR36181">
    <property type="entry name" value="INTRON-ENCODED ENDONUCLEASE AI3-RELATED"/>
    <property type="match status" value="1"/>
</dbReference>
<dbReference type="EMBL" id="KF060942">
    <property type="protein sequence ID" value="AGZ90354.1"/>
    <property type="molecule type" value="Genomic_DNA"/>
</dbReference>
<dbReference type="InterPro" id="IPR027434">
    <property type="entry name" value="Homing_endonucl"/>
</dbReference>
<evidence type="ECO:0000256" key="2">
    <source>
        <dbReference type="ARBA" id="ARBA00022722"/>
    </source>
</evidence>
<dbReference type="GO" id="GO:0004519">
    <property type="term" value="F:endonuclease activity"/>
    <property type="evidence" value="ECO:0007669"/>
    <property type="project" value="UniProtKB-KW"/>
</dbReference>
<dbReference type="GeneID" id="17675453"/>